<keyword evidence="3" id="KW-1185">Reference proteome</keyword>
<evidence type="ECO:0000313" key="3">
    <source>
        <dbReference type="Proteomes" id="UP001437256"/>
    </source>
</evidence>
<name>A0ABR2ZRV1_9AGAR</name>
<feature type="compositionally biased region" description="Low complexity" evidence="1">
    <location>
        <begin position="138"/>
        <end position="165"/>
    </location>
</feature>
<evidence type="ECO:0000256" key="1">
    <source>
        <dbReference type="SAM" id="MobiDB-lite"/>
    </source>
</evidence>
<feature type="region of interest" description="Disordered" evidence="1">
    <location>
        <begin position="126"/>
        <end position="184"/>
    </location>
</feature>
<feature type="compositionally biased region" description="Basic residues" evidence="1">
    <location>
        <begin position="175"/>
        <end position="184"/>
    </location>
</feature>
<protein>
    <submittedName>
        <fullName evidence="2">Uncharacterized protein</fullName>
    </submittedName>
</protein>
<organism evidence="2 3">
    <name type="scientific">Marasmius tenuissimus</name>
    <dbReference type="NCBI Taxonomy" id="585030"/>
    <lineage>
        <taxon>Eukaryota</taxon>
        <taxon>Fungi</taxon>
        <taxon>Dikarya</taxon>
        <taxon>Basidiomycota</taxon>
        <taxon>Agaricomycotina</taxon>
        <taxon>Agaricomycetes</taxon>
        <taxon>Agaricomycetidae</taxon>
        <taxon>Agaricales</taxon>
        <taxon>Marasmiineae</taxon>
        <taxon>Marasmiaceae</taxon>
        <taxon>Marasmius</taxon>
    </lineage>
</organism>
<accession>A0ABR2ZRV1</accession>
<reference evidence="2 3" key="1">
    <citation type="submission" date="2024-05" db="EMBL/GenBank/DDBJ databases">
        <title>A draft genome resource for the thread blight pathogen Marasmius tenuissimus strain MS-2.</title>
        <authorList>
            <person name="Yulfo-Soto G.E."/>
            <person name="Baruah I.K."/>
            <person name="Amoako-Attah I."/>
            <person name="Bukari Y."/>
            <person name="Meinhardt L.W."/>
            <person name="Bailey B.A."/>
            <person name="Cohen S.P."/>
        </authorList>
    </citation>
    <scope>NUCLEOTIDE SEQUENCE [LARGE SCALE GENOMIC DNA]</scope>
    <source>
        <strain evidence="2 3">MS-2</strain>
    </source>
</reference>
<sequence>MTNNKGKGQLMSHKTPNKISPSQMSITDCSIAKLRQYFEYLESVGVVLPELIKALILIQAIPKNWEAPASKCLCNYGHEDRSNDSDDEEIKLEPTKEPLTLNQVQDAILVEYEHLNPQFAGRLTAVKHGDTNSPSFHQQQCPKQQQQRQQQQRGQQQQQNQSQQQNSSLNCNDSKKKKKQLRGT</sequence>
<feature type="region of interest" description="Disordered" evidence="1">
    <location>
        <begin position="1"/>
        <end position="21"/>
    </location>
</feature>
<evidence type="ECO:0000313" key="2">
    <source>
        <dbReference type="EMBL" id="KAL0064133.1"/>
    </source>
</evidence>
<dbReference type="Proteomes" id="UP001437256">
    <property type="component" value="Unassembled WGS sequence"/>
</dbReference>
<comment type="caution">
    <text evidence="2">The sequence shown here is derived from an EMBL/GenBank/DDBJ whole genome shotgun (WGS) entry which is preliminary data.</text>
</comment>
<proteinExistence type="predicted"/>
<gene>
    <name evidence="2" type="ORF">AAF712_008993</name>
</gene>
<dbReference type="EMBL" id="JBBXMP010000067">
    <property type="protein sequence ID" value="KAL0064133.1"/>
    <property type="molecule type" value="Genomic_DNA"/>
</dbReference>